<comment type="caution">
    <text evidence="1">The sequence shown here is derived from an EMBL/GenBank/DDBJ whole genome shotgun (WGS) entry which is preliminary data.</text>
</comment>
<organism evidence="1 2">
    <name type="scientific">Araneus ventricosus</name>
    <name type="common">Orbweaver spider</name>
    <name type="synonym">Epeira ventricosa</name>
    <dbReference type="NCBI Taxonomy" id="182803"/>
    <lineage>
        <taxon>Eukaryota</taxon>
        <taxon>Metazoa</taxon>
        <taxon>Ecdysozoa</taxon>
        <taxon>Arthropoda</taxon>
        <taxon>Chelicerata</taxon>
        <taxon>Arachnida</taxon>
        <taxon>Araneae</taxon>
        <taxon>Araneomorphae</taxon>
        <taxon>Entelegynae</taxon>
        <taxon>Araneoidea</taxon>
        <taxon>Araneidae</taxon>
        <taxon>Araneus</taxon>
    </lineage>
</organism>
<dbReference type="EMBL" id="BGPR01016044">
    <property type="protein sequence ID" value="GBN71611.1"/>
    <property type="molecule type" value="Genomic_DNA"/>
</dbReference>
<gene>
    <name evidence="1" type="ORF">AVEN_243233_1</name>
</gene>
<reference evidence="1 2" key="1">
    <citation type="journal article" date="2019" name="Sci. Rep.">
        <title>Orb-weaving spider Araneus ventricosus genome elucidates the spidroin gene catalogue.</title>
        <authorList>
            <person name="Kono N."/>
            <person name="Nakamura H."/>
            <person name="Ohtoshi R."/>
            <person name="Moran D.A.P."/>
            <person name="Shinohara A."/>
            <person name="Yoshida Y."/>
            <person name="Fujiwara M."/>
            <person name="Mori M."/>
            <person name="Tomita M."/>
            <person name="Arakawa K."/>
        </authorList>
    </citation>
    <scope>NUCLEOTIDE SEQUENCE [LARGE SCALE GENOMIC DNA]</scope>
</reference>
<evidence type="ECO:0000313" key="1">
    <source>
        <dbReference type="EMBL" id="GBN71611.1"/>
    </source>
</evidence>
<evidence type="ECO:0000313" key="2">
    <source>
        <dbReference type="Proteomes" id="UP000499080"/>
    </source>
</evidence>
<protein>
    <submittedName>
        <fullName evidence="1">Uncharacterized protein</fullName>
    </submittedName>
</protein>
<name>A0A4Y2R7G9_ARAVE</name>
<dbReference type="Proteomes" id="UP000499080">
    <property type="component" value="Unassembled WGS sequence"/>
</dbReference>
<sequence length="152" mass="17198">MVSFVLSFVVFHDKESWWPSGKVSGASRRLTGSKPDSIEDLKCMWTCCMCGSEVWRGWSQFSCRPCHLTTLQNYEKVRSNTALRVASKRNVNITKLNKTASFVLSFVIFHDEEGPRWPSSKVLVAESEVPGSKPDSIENLSCVWICCTFKHA</sequence>
<proteinExistence type="predicted"/>
<accession>A0A4Y2R7G9</accession>
<dbReference type="AlphaFoldDB" id="A0A4Y2R7G9"/>
<keyword evidence="2" id="KW-1185">Reference proteome</keyword>